<feature type="transmembrane region" description="Helical" evidence="2">
    <location>
        <begin position="79"/>
        <end position="100"/>
    </location>
</feature>
<dbReference type="AlphaFoldDB" id="A0ABD1H5Q3"/>
<keyword evidence="3" id="KW-0732">Signal</keyword>
<evidence type="ECO:0000313" key="4">
    <source>
        <dbReference type="EMBL" id="KAL1551746.1"/>
    </source>
</evidence>
<feature type="chain" id="PRO_5044841614" evidence="3">
    <location>
        <begin position="21"/>
        <end position="115"/>
    </location>
</feature>
<keyword evidence="2" id="KW-0812">Transmembrane</keyword>
<dbReference type="Proteomes" id="UP001567538">
    <property type="component" value="Unassembled WGS sequence"/>
</dbReference>
<accession>A0ABD1H5Q3</accession>
<sequence length="115" mass="12560">MDSPILILVIALLFALAIESQRIPDRHLPESPSPPSLASPPPFPRPDPPPPPRKPPAHKLNRNLGPPPQKGKTNEGKKIGLMFAGVASLLQVCIVAFLLISRRQLLKAQNGYQRN</sequence>
<name>A0ABD1H5Q3_SALDI</name>
<keyword evidence="2" id="KW-1133">Transmembrane helix</keyword>
<evidence type="ECO:0000313" key="5">
    <source>
        <dbReference type="Proteomes" id="UP001567538"/>
    </source>
</evidence>
<feature type="signal peptide" evidence="3">
    <location>
        <begin position="1"/>
        <end position="20"/>
    </location>
</feature>
<organism evidence="4 5">
    <name type="scientific">Salvia divinorum</name>
    <name type="common">Maria pastora</name>
    <name type="synonym">Diviner's sage</name>
    <dbReference type="NCBI Taxonomy" id="28513"/>
    <lineage>
        <taxon>Eukaryota</taxon>
        <taxon>Viridiplantae</taxon>
        <taxon>Streptophyta</taxon>
        <taxon>Embryophyta</taxon>
        <taxon>Tracheophyta</taxon>
        <taxon>Spermatophyta</taxon>
        <taxon>Magnoliopsida</taxon>
        <taxon>eudicotyledons</taxon>
        <taxon>Gunneridae</taxon>
        <taxon>Pentapetalae</taxon>
        <taxon>asterids</taxon>
        <taxon>lamiids</taxon>
        <taxon>Lamiales</taxon>
        <taxon>Lamiaceae</taxon>
        <taxon>Nepetoideae</taxon>
        <taxon>Mentheae</taxon>
        <taxon>Salviinae</taxon>
        <taxon>Salvia</taxon>
        <taxon>Salvia subgen. Calosphace</taxon>
    </lineage>
</organism>
<proteinExistence type="predicted"/>
<protein>
    <submittedName>
        <fullName evidence="4">Uncharacterized protein</fullName>
    </submittedName>
</protein>
<dbReference type="EMBL" id="JBEAFC010000007">
    <property type="protein sequence ID" value="KAL1551746.1"/>
    <property type="molecule type" value="Genomic_DNA"/>
</dbReference>
<keyword evidence="5" id="KW-1185">Reference proteome</keyword>
<keyword evidence="2" id="KW-0472">Membrane</keyword>
<evidence type="ECO:0000256" key="2">
    <source>
        <dbReference type="SAM" id="Phobius"/>
    </source>
</evidence>
<feature type="region of interest" description="Disordered" evidence="1">
    <location>
        <begin position="25"/>
        <end position="76"/>
    </location>
</feature>
<evidence type="ECO:0000256" key="1">
    <source>
        <dbReference type="SAM" id="MobiDB-lite"/>
    </source>
</evidence>
<gene>
    <name evidence="4" type="ORF">AAHA92_19546</name>
</gene>
<reference evidence="4 5" key="1">
    <citation type="submission" date="2024-06" db="EMBL/GenBank/DDBJ databases">
        <title>A chromosome level genome sequence of Diviner's sage (Salvia divinorum).</title>
        <authorList>
            <person name="Ford S.A."/>
            <person name="Ro D.-K."/>
            <person name="Ness R.W."/>
            <person name="Phillips M.A."/>
        </authorList>
    </citation>
    <scope>NUCLEOTIDE SEQUENCE [LARGE SCALE GENOMIC DNA]</scope>
    <source>
        <strain evidence="4">SAF-2024a</strain>
        <tissue evidence="4">Leaf</tissue>
    </source>
</reference>
<comment type="caution">
    <text evidence="4">The sequence shown here is derived from an EMBL/GenBank/DDBJ whole genome shotgun (WGS) entry which is preliminary data.</text>
</comment>
<evidence type="ECO:0000256" key="3">
    <source>
        <dbReference type="SAM" id="SignalP"/>
    </source>
</evidence>
<feature type="compositionally biased region" description="Pro residues" evidence="1">
    <location>
        <begin position="31"/>
        <end position="54"/>
    </location>
</feature>